<dbReference type="OrthoDB" id="3483912at2"/>
<protein>
    <submittedName>
        <fullName evidence="5">YafY family transcriptional regulator</fullName>
    </submittedName>
</protein>
<keyword evidence="2" id="KW-0238">DNA-binding</keyword>
<dbReference type="SMR" id="A0A5M7BZQ5"/>
<evidence type="ECO:0000313" key="6">
    <source>
        <dbReference type="Proteomes" id="UP000323946"/>
    </source>
</evidence>
<dbReference type="PROSITE" id="PS52050">
    <property type="entry name" value="WYL"/>
    <property type="match status" value="1"/>
</dbReference>
<dbReference type="InterPro" id="IPR011991">
    <property type="entry name" value="ArsR-like_HTH"/>
</dbReference>
<dbReference type="Gene3D" id="1.10.10.10">
    <property type="entry name" value="Winged helix-like DNA-binding domain superfamily/Winged helix DNA-binding domain"/>
    <property type="match status" value="1"/>
</dbReference>
<dbReference type="PANTHER" id="PTHR34580:SF3">
    <property type="entry name" value="PROTEIN PAFB"/>
    <property type="match status" value="1"/>
</dbReference>
<gene>
    <name evidence="5" type="ORF">F1721_14880</name>
</gene>
<dbReference type="InterPro" id="IPR013196">
    <property type="entry name" value="HTH_11"/>
</dbReference>
<dbReference type="Pfam" id="PF08279">
    <property type="entry name" value="HTH_11"/>
    <property type="match status" value="1"/>
</dbReference>
<dbReference type="InterPro" id="IPR001034">
    <property type="entry name" value="DeoR_HTH"/>
</dbReference>
<organism evidence="5 6">
    <name type="scientific">Saccharopolyspora hirsuta</name>
    <dbReference type="NCBI Taxonomy" id="1837"/>
    <lineage>
        <taxon>Bacteria</taxon>
        <taxon>Bacillati</taxon>
        <taxon>Actinomycetota</taxon>
        <taxon>Actinomycetes</taxon>
        <taxon>Pseudonocardiales</taxon>
        <taxon>Pseudonocardiaceae</taxon>
        <taxon>Saccharopolyspora</taxon>
    </lineage>
</organism>
<dbReference type="PANTHER" id="PTHR34580">
    <property type="match status" value="1"/>
</dbReference>
<comment type="caution">
    <text evidence="5">The sequence shown here is derived from an EMBL/GenBank/DDBJ whole genome shotgun (WGS) entry which is preliminary data.</text>
</comment>
<dbReference type="AlphaFoldDB" id="A0A5M7BZQ5"/>
<dbReference type="PROSITE" id="PS00894">
    <property type="entry name" value="HTH_DEOR_1"/>
    <property type="match status" value="1"/>
</dbReference>
<dbReference type="GO" id="GO:0003700">
    <property type="term" value="F:DNA-binding transcription factor activity"/>
    <property type="evidence" value="ECO:0007669"/>
    <property type="project" value="InterPro"/>
</dbReference>
<dbReference type="RefSeq" id="WP_150067245.1">
    <property type="nucleotide sequence ID" value="NZ_JBEPDJ010000008.1"/>
</dbReference>
<dbReference type="SUPFAM" id="SSF46785">
    <property type="entry name" value="Winged helix' DNA-binding domain"/>
    <property type="match status" value="1"/>
</dbReference>
<accession>A0A5M7BZQ5</accession>
<evidence type="ECO:0000256" key="3">
    <source>
        <dbReference type="ARBA" id="ARBA00023163"/>
    </source>
</evidence>
<keyword evidence="3" id="KW-0804">Transcription</keyword>
<name>A0A5M7BZQ5_SACHI</name>
<evidence type="ECO:0000256" key="1">
    <source>
        <dbReference type="ARBA" id="ARBA00023015"/>
    </source>
</evidence>
<evidence type="ECO:0000256" key="2">
    <source>
        <dbReference type="ARBA" id="ARBA00023125"/>
    </source>
</evidence>
<keyword evidence="6" id="KW-1185">Reference proteome</keyword>
<dbReference type="CDD" id="cd00090">
    <property type="entry name" value="HTH_ARSR"/>
    <property type="match status" value="1"/>
</dbReference>
<dbReference type="Proteomes" id="UP000323946">
    <property type="component" value="Unassembled WGS sequence"/>
</dbReference>
<dbReference type="InterPro" id="IPR026881">
    <property type="entry name" value="WYL_dom"/>
</dbReference>
<feature type="domain" description="HTH deoR-type" evidence="4">
    <location>
        <begin position="4"/>
        <end position="63"/>
    </location>
</feature>
<dbReference type="EMBL" id="VWPH01000006">
    <property type="protein sequence ID" value="KAA5833558.1"/>
    <property type="molecule type" value="Genomic_DNA"/>
</dbReference>
<dbReference type="GO" id="GO:0003677">
    <property type="term" value="F:DNA binding"/>
    <property type="evidence" value="ECO:0007669"/>
    <property type="project" value="UniProtKB-KW"/>
</dbReference>
<dbReference type="Pfam" id="PF13280">
    <property type="entry name" value="WYL"/>
    <property type="match status" value="1"/>
</dbReference>
<sequence length="322" mass="35591">MLATPARLLRMLSLLQMGRDWSGTELAERLEVTTRTVRRDVERLRDLGYPVHTTIGPNGGYRLGPGASLPPLLLDDDEAVAVAVGLHTAAAGHVAGAEEASLRALSKLEQVLPSRLRHRVTTLKNAVVTMSPGTEPGVRATALTAISTAIRAAETLRFDYLDHHGVASRRNVEPHRLICWGRKWYLVGWDVERTSWRTFRVDRMTLRTPNGPRFAHREPPDGDVAAYLRRTMGFAMWPLRSQLLVHAPAADIDGRIDGIVTPVDESTCRVELASDSYDLVALVVGMLDVDFEVESPPELAEHLRKLGNRFNGASTRNHGEHA</sequence>
<dbReference type="InterPro" id="IPR036390">
    <property type="entry name" value="WH_DNA-bd_sf"/>
</dbReference>
<keyword evidence="1" id="KW-0805">Transcription regulation</keyword>
<proteinExistence type="predicted"/>
<dbReference type="InterPro" id="IPR036388">
    <property type="entry name" value="WH-like_DNA-bd_sf"/>
</dbReference>
<dbReference type="InterPro" id="IPR051534">
    <property type="entry name" value="CBASS_pafABC_assoc_protein"/>
</dbReference>
<dbReference type="InterPro" id="IPR018356">
    <property type="entry name" value="Tscrpt_reg_HTH_DeoR_CS"/>
</dbReference>
<dbReference type="PROSITE" id="PS51000">
    <property type="entry name" value="HTH_DEOR_2"/>
    <property type="match status" value="1"/>
</dbReference>
<evidence type="ECO:0000313" key="5">
    <source>
        <dbReference type="EMBL" id="KAA5833558.1"/>
    </source>
</evidence>
<evidence type="ECO:0000259" key="4">
    <source>
        <dbReference type="PROSITE" id="PS51000"/>
    </source>
</evidence>
<reference evidence="5 6" key="1">
    <citation type="submission" date="2019-09" db="EMBL/GenBank/DDBJ databases">
        <title>Draft genome sequence of the thermophilic Saccharopolyspora hirsuta VKM Ac-666T.</title>
        <authorList>
            <person name="Lobastova T.G."/>
            <person name="Fokina V."/>
            <person name="Bragin E.Y."/>
            <person name="Shtratnikova V.Y."/>
            <person name="Starodumova I.P."/>
            <person name="Tarlachkov S.V."/>
            <person name="Donova M.V."/>
        </authorList>
    </citation>
    <scope>NUCLEOTIDE SEQUENCE [LARGE SCALE GENOMIC DNA]</scope>
    <source>
        <strain evidence="5 6">VKM Ac-666</strain>
    </source>
</reference>